<feature type="region of interest" description="Disordered" evidence="1">
    <location>
        <begin position="429"/>
        <end position="541"/>
    </location>
</feature>
<gene>
    <name evidence="2" type="ORF">BOX15_Mlig001899g4</name>
</gene>
<feature type="compositionally biased region" description="Low complexity" evidence="1">
    <location>
        <begin position="435"/>
        <end position="496"/>
    </location>
</feature>
<dbReference type="STRING" id="282301.A0A267F2W0"/>
<feature type="compositionally biased region" description="Polar residues" evidence="1">
    <location>
        <begin position="901"/>
        <end position="912"/>
    </location>
</feature>
<feature type="region of interest" description="Disordered" evidence="1">
    <location>
        <begin position="854"/>
        <end position="912"/>
    </location>
</feature>
<keyword evidence="3" id="KW-1185">Reference proteome</keyword>
<evidence type="ECO:0000313" key="2">
    <source>
        <dbReference type="EMBL" id="PAA68110.1"/>
    </source>
</evidence>
<reference evidence="2 3" key="1">
    <citation type="submission" date="2017-06" db="EMBL/GenBank/DDBJ databases">
        <title>A platform for efficient transgenesis in Macrostomum lignano, a flatworm model organism for stem cell research.</title>
        <authorList>
            <person name="Berezikov E."/>
        </authorList>
    </citation>
    <scope>NUCLEOTIDE SEQUENCE [LARGE SCALE GENOMIC DNA]</scope>
    <source>
        <strain evidence="2">DV1</strain>
        <tissue evidence="2">Whole organism</tissue>
    </source>
</reference>
<dbReference type="InterPro" id="IPR015943">
    <property type="entry name" value="WD40/YVTN_repeat-like_dom_sf"/>
</dbReference>
<sequence>RMQTKDIEDLQCLSLGRIDLNLGAGRSYPNDVVARPTATSLVACTSQGLVIAARAADFVVTNTADIETATLTTHKTSTQLIDKFAFRCTVPTTKGRPTGLAVNSDSSLLAVATEGPSGAFVSLYELAWFSASAPAPAPYLEIRASQRANIYVSQIGWNPELSDSLFCLLSDGSLSLYSLASGEGVTIVGSLTNRPISAACWSPRGKQLVACFCSSPGQQQRFVHLEQFDLNLACKRKIDATQAVGNALSAGVTNLLWLSTFRFFLAGTSDGQSGSAGCLACPKEPGRPVYTDLGEIGMSFAPPGCRQIFYQLAYVPQWSLLIAALSTSVEASLLQLLGNEPSVSELLPPYGKRITLPAGSNGTDSFCLGLAYSSVPAAPVPVASDETVTPRLHVYSVTNTGYLCPFAIVPPATADKNIWQQLNRTPTEFKPTVRAPKPAAQKQQQPQQPVLEPTKLATPPPLTAVQPQKPPSTTKPLTPSSVAPAQPSPQAQPQSVTVLQPARTSKASPLTQQPKPQQQQQQQQQQRPTPPPAQPAPTPADYDAEISSMIVALHKDIASAKDANAEVLSKRAAFDSPDASKAFIKRIEAALQHSPGLSETLAEMSAEARAIKAAVFDNTASQQYANALLNMQQDAKSRRLVLAAGGLAGMDPALRKRIGTVKSTLHRLETVTAGLHEALDARLATASRKQQHQQHQRRVPPLHSVYQTIRTNYRIIQQQEEAMDQLMNRFAALRVDAARQATAGNDLSAASSSSNASGVLGTASAANLLNELEREFEQASLTSVTSPLALGQRSNRRSLTTSAASPTKLPPAPEVTPKGKKSSSVSKSTASGSPNSDALVESIVRQVMSSTAAAASASARRQQLQQQQQNKPNSPKSTASSASPSGSLLTGLLSQQPAAVPTSQSSVGSTSGPFKVPVASSVSGTPTAGNFAAPGAVSAAAKPSSLGALLSAPAATTAVPSAFTSVSKVPTSTSTTSGLLSMPPTTTKAPGTGGLLSTPVTASTGAVVSKPTAAAAPVTAGLLSTPVTASTGAIVSKPTAAAAPVTAGLLSTPVTASTGAVVSKPTAAAAPVTGGLLSTPVTTSTGAVVSKAAAAPGTGLFAAPAVSTGAAKTDAISPAATTGASKSPVGAVGLLSTSTVTSAVTPAAGIVSSSTTSATHA</sequence>
<feature type="compositionally biased region" description="Low complexity" evidence="1">
    <location>
        <begin position="854"/>
        <end position="897"/>
    </location>
</feature>
<dbReference type="Proteomes" id="UP000215902">
    <property type="component" value="Unassembled WGS sequence"/>
</dbReference>
<feature type="region of interest" description="Disordered" evidence="1">
    <location>
        <begin position="962"/>
        <end position="993"/>
    </location>
</feature>
<accession>A0A267F2W0</accession>
<feature type="non-terminal residue" evidence="2">
    <location>
        <position position="1161"/>
    </location>
</feature>
<organism evidence="2 3">
    <name type="scientific">Macrostomum lignano</name>
    <dbReference type="NCBI Taxonomy" id="282301"/>
    <lineage>
        <taxon>Eukaryota</taxon>
        <taxon>Metazoa</taxon>
        <taxon>Spiralia</taxon>
        <taxon>Lophotrochozoa</taxon>
        <taxon>Platyhelminthes</taxon>
        <taxon>Rhabditophora</taxon>
        <taxon>Macrostomorpha</taxon>
        <taxon>Macrostomida</taxon>
        <taxon>Macrostomidae</taxon>
        <taxon>Macrostomum</taxon>
    </lineage>
</organism>
<protein>
    <submittedName>
        <fullName evidence="2">Uncharacterized protein</fullName>
    </submittedName>
</protein>
<evidence type="ECO:0000256" key="1">
    <source>
        <dbReference type="SAM" id="MobiDB-lite"/>
    </source>
</evidence>
<feature type="region of interest" description="Disordered" evidence="1">
    <location>
        <begin position="781"/>
        <end position="837"/>
    </location>
</feature>
<dbReference type="EMBL" id="NIVC01001424">
    <property type="protein sequence ID" value="PAA68110.1"/>
    <property type="molecule type" value="Genomic_DNA"/>
</dbReference>
<dbReference type="AlphaFoldDB" id="A0A267F2W0"/>
<proteinExistence type="predicted"/>
<feature type="compositionally biased region" description="Low complexity" evidence="1">
    <location>
        <begin position="511"/>
        <end position="527"/>
    </location>
</feature>
<feature type="compositionally biased region" description="Low complexity" evidence="1">
    <location>
        <begin position="822"/>
        <end position="834"/>
    </location>
</feature>
<dbReference type="Gene3D" id="2.130.10.10">
    <property type="entry name" value="YVTN repeat-like/Quinoprotein amine dehydrogenase"/>
    <property type="match status" value="1"/>
</dbReference>
<feature type="compositionally biased region" description="Pro residues" evidence="1">
    <location>
        <begin position="528"/>
        <end position="538"/>
    </location>
</feature>
<dbReference type="SUPFAM" id="SSF117289">
    <property type="entry name" value="Nucleoporin domain"/>
    <property type="match status" value="1"/>
</dbReference>
<evidence type="ECO:0000313" key="3">
    <source>
        <dbReference type="Proteomes" id="UP000215902"/>
    </source>
</evidence>
<name>A0A267F2W0_9PLAT</name>
<dbReference type="OrthoDB" id="248320at2759"/>
<comment type="caution">
    <text evidence="2">The sequence shown here is derived from an EMBL/GenBank/DDBJ whole genome shotgun (WGS) entry which is preliminary data.</text>
</comment>
<feature type="compositionally biased region" description="Low complexity" evidence="1">
    <location>
        <begin position="962"/>
        <end position="990"/>
    </location>
</feature>
<feature type="non-terminal residue" evidence="2">
    <location>
        <position position="1"/>
    </location>
</feature>